<keyword evidence="3" id="KW-1185">Reference proteome</keyword>
<dbReference type="PANTHER" id="PTHR42076">
    <property type="entry name" value="CYANOVIRIN-N HOMOLOG"/>
    <property type="match status" value="1"/>
</dbReference>
<reference evidence="2" key="1">
    <citation type="submission" date="2023-06" db="EMBL/GenBank/DDBJ databases">
        <title>Genome-scale phylogeny and comparative genomics of the fungal order Sordariales.</title>
        <authorList>
            <consortium name="Lawrence Berkeley National Laboratory"/>
            <person name="Hensen N."/>
            <person name="Bonometti L."/>
            <person name="Westerberg I."/>
            <person name="Brannstrom I.O."/>
            <person name="Guillou S."/>
            <person name="Cros-Aarteil S."/>
            <person name="Calhoun S."/>
            <person name="Haridas S."/>
            <person name="Kuo A."/>
            <person name="Mondo S."/>
            <person name="Pangilinan J."/>
            <person name="Riley R."/>
            <person name="LaButti K."/>
            <person name="Andreopoulos B."/>
            <person name="Lipzen A."/>
            <person name="Chen C."/>
            <person name="Yanf M."/>
            <person name="Daum C."/>
            <person name="Ng V."/>
            <person name="Clum A."/>
            <person name="Steindorff A."/>
            <person name="Ohm R."/>
            <person name="Martin F."/>
            <person name="Silar P."/>
            <person name="Natvig D."/>
            <person name="Lalanne C."/>
            <person name="Gautier V."/>
            <person name="Ament-velasquez S.L."/>
            <person name="Kruys A."/>
            <person name="Hutchinson M.I."/>
            <person name="Powell A.J."/>
            <person name="Barry K."/>
            <person name="Miller A.N."/>
            <person name="Grigoriev I.V."/>
            <person name="Debuchy R."/>
            <person name="Gladieux P."/>
            <person name="Thoren M.H."/>
            <person name="Johannesson H."/>
        </authorList>
    </citation>
    <scope>NUCLEOTIDE SEQUENCE</scope>
    <source>
        <strain evidence="2">SMH3187-1</strain>
    </source>
</reference>
<sequence length="106" mass="11456">MSFHASAEHIRVDDGHILRAVLHNSSGEAVEAEFDLNTVLGNNDGNFEWGAADFAGSAENITFTLEGGDGVPILRAELRNAAGELGHRDINLAERIGNNDGQFYFE</sequence>
<evidence type="ECO:0000313" key="2">
    <source>
        <dbReference type="EMBL" id="KAK0738678.1"/>
    </source>
</evidence>
<dbReference type="InterPro" id="IPR011058">
    <property type="entry name" value="Cyanovirin-N"/>
</dbReference>
<feature type="domain" description="Cyanovirin-N" evidence="1">
    <location>
        <begin position="2"/>
        <end position="105"/>
    </location>
</feature>
<protein>
    <submittedName>
        <fullName evidence="2">Cyanovirin-N</fullName>
    </submittedName>
</protein>
<proteinExistence type="predicted"/>
<dbReference type="InterPro" id="IPR036673">
    <property type="entry name" value="Cyanovirin-N_sf"/>
</dbReference>
<dbReference type="Gene3D" id="2.30.60.10">
    <property type="entry name" value="Cyanovirin-N"/>
    <property type="match status" value="1"/>
</dbReference>
<organism evidence="2 3">
    <name type="scientific">Schizothecium vesticola</name>
    <dbReference type="NCBI Taxonomy" id="314040"/>
    <lineage>
        <taxon>Eukaryota</taxon>
        <taxon>Fungi</taxon>
        <taxon>Dikarya</taxon>
        <taxon>Ascomycota</taxon>
        <taxon>Pezizomycotina</taxon>
        <taxon>Sordariomycetes</taxon>
        <taxon>Sordariomycetidae</taxon>
        <taxon>Sordariales</taxon>
        <taxon>Schizotheciaceae</taxon>
        <taxon>Schizothecium</taxon>
    </lineage>
</organism>
<dbReference type="Proteomes" id="UP001172155">
    <property type="component" value="Unassembled WGS sequence"/>
</dbReference>
<name>A0AA40EIK9_9PEZI</name>
<dbReference type="SMART" id="SM01111">
    <property type="entry name" value="CVNH"/>
    <property type="match status" value="1"/>
</dbReference>
<dbReference type="EMBL" id="JAUKUD010000007">
    <property type="protein sequence ID" value="KAK0738678.1"/>
    <property type="molecule type" value="Genomic_DNA"/>
</dbReference>
<dbReference type="AlphaFoldDB" id="A0AA40EIK9"/>
<dbReference type="PANTHER" id="PTHR42076:SF1">
    <property type="entry name" value="CYANOVIRIN-N DOMAIN-CONTAINING PROTEIN"/>
    <property type="match status" value="1"/>
</dbReference>
<dbReference type="Pfam" id="PF08881">
    <property type="entry name" value="CVNH"/>
    <property type="match status" value="1"/>
</dbReference>
<evidence type="ECO:0000313" key="3">
    <source>
        <dbReference type="Proteomes" id="UP001172155"/>
    </source>
</evidence>
<dbReference type="SUPFAM" id="SSF51322">
    <property type="entry name" value="Cyanovirin-N"/>
    <property type="match status" value="1"/>
</dbReference>
<evidence type="ECO:0000259" key="1">
    <source>
        <dbReference type="SMART" id="SM01111"/>
    </source>
</evidence>
<gene>
    <name evidence="2" type="ORF">B0T18DRAFT_394921</name>
</gene>
<accession>A0AA40EIK9</accession>
<comment type="caution">
    <text evidence="2">The sequence shown here is derived from an EMBL/GenBank/DDBJ whole genome shotgun (WGS) entry which is preliminary data.</text>
</comment>